<keyword evidence="2" id="KW-1185">Reference proteome</keyword>
<evidence type="ECO:0000313" key="2">
    <source>
        <dbReference type="Proteomes" id="UP001057134"/>
    </source>
</evidence>
<dbReference type="EMBL" id="CP027059">
    <property type="protein sequence ID" value="UQZ85193.1"/>
    <property type="molecule type" value="Genomic_DNA"/>
</dbReference>
<organism evidence="1 2">
    <name type="scientific">Paenibacillus konkukensis</name>
    <dbReference type="NCBI Taxonomy" id="2020716"/>
    <lineage>
        <taxon>Bacteria</taxon>
        <taxon>Bacillati</taxon>
        <taxon>Bacillota</taxon>
        <taxon>Bacilli</taxon>
        <taxon>Bacillales</taxon>
        <taxon>Paenibacillaceae</taxon>
        <taxon>Paenibacillus</taxon>
    </lineage>
</organism>
<reference evidence="1" key="1">
    <citation type="submission" date="2018-02" db="EMBL/GenBank/DDBJ databases">
        <authorList>
            <person name="Kim S.-K."/>
            <person name="Jung H.-I."/>
            <person name="Lee S.-W."/>
        </authorList>
    </citation>
    <scope>NUCLEOTIDE SEQUENCE</scope>
    <source>
        <strain evidence="1">SK3146</strain>
    </source>
</reference>
<proteinExistence type="predicted"/>
<gene>
    <name evidence="1" type="ORF">SK3146_04476</name>
</gene>
<accession>A0ABY4RSY0</accession>
<dbReference type="Proteomes" id="UP001057134">
    <property type="component" value="Chromosome"/>
</dbReference>
<name>A0ABY4RSY0_9BACL</name>
<protein>
    <submittedName>
        <fullName evidence="1">Uncharacterized protein</fullName>
    </submittedName>
</protein>
<evidence type="ECO:0000313" key="1">
    <source>
        <dbReference type="EMBL" id="UQZ85193.1"/>
    </source>
</evidence>
<reference evidence="1" key="2">
    <citation type="journal article" date="2021" name="J Anim Sci Technol">
        <title>Complete genome sequence of Paenibacillus konkukensis sp. nov. SK3146 as a potential probiotic strain.</title>
        <authorList>
            <person name="Jung H.I."/>
            <person name="Park S."/>
            <person name="Niu K.M."/>
            <person name="Lee S.W."/>
            <person name="Kothari D."/>
            <person name="Yi K.J."/>
            <person name="Kim S.K."/>
        </authorList>
    </citation>
    <scope>NUCLEOTIDE SEQUENCE</scope>
    <source>
        <strain evidence="1">SK3146</strain>
    </source>
</reference>
<sequence length="32" mass="3420">MKTPVLNHTQLSHHLAIQITNILQGQPGSNAG</sequence>